<keyword evidence="1" id="KW-0596">Phosphopantetheine</keyword>
<dbReference type="SMART" id="SM01294">
    <property type="entry name" value="PKS_PP_betabranch"/>
    <property type="match status" value="1"/>
</dbReference>
<dbReference type="Proteomes" id="UP001596045">
    <property type="component" value="Unassembled WGS sequence"/>
</dbReference>
<dbReference type="InterPro" id="IPR036736">
    <property type="entry name" value="ACP-like_sf"/>
</dbReference>
<protein>
    <submittedName>
        <fullName evidence="4">Acyl carrier protein</fullName>
    </submittedName>
</protein>
<dbReference type="PROSITE" id="PS50075">
    <property type="entry name" value="CARRIER"/>
    <property type="match status" value="1"/>
</dbReference>
<dbReference type="Pfam" id="PF00550">
    <property type="entry name" value="PP-binding"/>
    <property type="match status" value="1"/>
</dbReference>
<name>A0ABW0MDU1_9BURK</name>
<dbReference type="EMBL" id="JBHSMT010000029">
    <property type="protein sequence ID" value="MFC5476073.1"/>
    <property type="molecule type" value="Genomic_DNA"/>
</dbReference>
<dbReference type="InterPro" id="IPR020806">
    <property type="entry name" value="PKS_PP-bd"/>
</dbReference>
<comment type="caution">
    <text evidence="4">The sequence shown here is derived from an EMBL/GenBank/DDBJ whole genome shotgun (WGS) entry which is preliminary data.</text>
</comment>
<dbReference type="SMART" id="SM00823">
    <property type="entry name" value="PKS_PP"/>
    <property type="match status" value="1"/>
</dbReference>
<keyword evidence="5" id="KW-1185">Reference proteome</keyword>
<accession>A0ABW0MDU1</accession>
<dbReference type="InterPro" id="IPR009081">
    <property type="entry name" value="PP-bd_ACP"/>
</dbReference>
<keyword evidence="2" id="KW-0597">Phosphoprotein</keyword>
<evidence type="ECO:0000256" key="2">
    <source>
        <dbReference type="ARBA" id="ARBA00022553"/>
    </source>
</evidence>
<evidence type="ECO:0000313" key="4">
    <source>
        <dbReference type="EMBL" id="MFC5476073.1"/>
    </source>
</evidence>
<proteinExistence type="predicted"/>
<reference evidence="5" key="1">
    <citation type="journal article" date="2019" name="Int. J. Syst. Evol. Microbiol.">
        <title>The Global Catalogue of Microorganisms (GCM) 10K type strain sequencing project: providing services to taxonomists for standard genome sequencing and annotation.</title>
        <authorList>
            <consortium name="The Broad Institute Genomics Platform"/>
            <consortium name="The Broad Institute Genome Sequencing Center for Infectious Disease"/>
            <person name="Wu L."/>
            <person name="Ma J."/>
        </authorList>
    </citation>
    <scope>NUCLEOTIDE SEQUENCE [LARGE SCALE GENOMIC DNA]</scope>
    <source>
        <strain evidence="5">JCM 17066</strain>
    </source>
</reference>
<feature type="domain" description="Carrier" evidence="3">
    <location>
        <begin position="30"/>
        <end position="104"/>
    </location>
</feature>
<evidence type="ECO:0000313" key="5">
    <source>
        <dbReference type="Proteomes" id="UP001596045"/>
    </source>
</evidence>
<organism evidence="4 5">
    <name type="scientific">Paraherbaspirillum soli</name>
    <dbReference type="NCBI Taxonomy" id="631222"/>
    <lineage>
        <taxon>Bacteria</taxon>
        <taxon>Pseudomonadati</taxon>
        <taxon>Pseudomonadota</taxon>
        <taxon>Betaproteobacteria</taxon>
        <taxon>Burkholderiales</taxon>
        <taxon>Oxalobacteraceae</taxon>
        <taxon>Paraherbaspirillum</taxon>
    </lineage>
</organism>
<sequence length="113" mass="12590">MSQEKKSGGLFGLFRKSGSSTDFDGPLSEDVIRQWLVKRLAKQLKLDPRSIDTTRKFESYGLDSIVAVQVSGDLEKLVEQRLSPALLFEHPSIEELSTHLARELGLTETAESV</sequence>
<evidence type="ECO:0000259" key="3">
    <source>
        <dbReference type="PROSITE" id="PS50075"/>
    </source>
</evidence>
<dbReference type="PROSITE" id="PS00012">
    <property type="entry name" value="PHOSPHOPANTETHEINE"/>
    <property type="match status" value="1"/>
</dbReference>
<evidence type="ECO:0000256" key="1">
    <source>
        <dbReference type="ARBA" id="ARBA00022450"/>
    </source>
</evidence>
<gene>
    <name evidence="4" type="ORF">ACFPM8_19090</name>
</gene>
<dbReference type="SUPFAM" id="SSF47336">
    <property type="entry name" value="ACP-like"/>
    <property type="match status" value="1"/>
</dbReference>
<dbReference type="Gene3D" id="1.10.1200.10">
    <property type="entry name" value="ACP-like"/>
    <property type="match status" value="1"/>
</dbReference>
<dbReference type="InterPro" id="IPR006162">
    <property type="entry name" value="Ppantetheine_attach_site"/>
</dbReference>
<dbReference type="RefSeq" id="WP_378999909.1">
    <property type="nucleotide sequence ID" value="NZ_JBHSMT010000029.1"/>
</dbReference>